<dbReference type="EMBL" id="JACCJB010000006">
    <property type="protein sequence ID" value="KAF6226252.1"/>
    <property type="molecule type" value="Genomic_DNA"/>
</dbReference>
<reference evidence="2 3" key="1">
    <citation type="journal article" date="2020" name="Genomics">
        <title>Complete, high-quality genomes from long-read metagenomic sequencing of two wolf lichen thalli reveals enigmatic genome architecture.</title>
        <authorList>
            <person name="McKenzie S.K."/>
            <person name="Walston R.F."/>
            <person name="Allen J.L."/>
        </authorList>
    </citation>
    <scope>NUCLEOTIDE SEQUENCE [LARGE SCALE GENOMIC DNA]</scope>
    <source>
        <strain evidence="2">WasteWater1</strain>
    </source>
</reference>
<evidence type="ECO:0000313" key="3">
    <source>
        <dbReference type="Proteomes" id="UP000593566"/>
    </source>
</evidence>
<dbReference type="AlphaFoldDB" id="A0A8H6FF69"/>
<proteinExistence type="predicted"/>
<feature type="compositionally biased region" description="Basic and acidic residues" evidence="1">
    <location>
        <begin position="512"/>
        <end position="526"/>
    </location>
</feature>
<accession>A0A8H6FF69</accession>
<dbReference type="RefSeq" id="XP_037154805.1">
    <property type="nucleotide sequence ID" value="XM_037299979.1"/>
</dbReference>
<feature type="compositionally biased region" description="Polar residues" evidence="1">
    <location>
        <begin position="22"/>
        <end position="37"/>
    </location>
</feature>
<feature type="compositionally biased region" description="Polar residues" evidence="1">
    <location>
        <begin position="470"/>
        <end position="486"/>
    </location>
</feature>
<evidence type="ECO:0000313" key="2">
    <source>
        <dbReference type="EMBL" id="KAF6226252.1"/>
    </source>
</evidence>
<protein>
    <submittedName>
        <fullName evidence="2">Uncharacterized protein</fullName>
    </submittedName>
</protein>
<feature type="region of interest" description="Disordered" evidence="1">
    <location>
        <begin position="15"/>
        <end position="37"/>
    </location>
</feature>
<name>A0A8H6FF69_9LECA</name>
<feature type="region of interest" description="Disordered" evidence="1">
    <location>
        <begin position="336"/>
        <end position="411"/>
    </location>
</feature>
<feature type="region of interest" description="Disordered" evidence="1">
    <location>
        <begin position="470"/>
        <end position="549"/>
    </location>
</feature>
<organism evidence="2 3">
    <name type="scientific">Letharia lupina</name>
    <dbReference type="NCBI Taxonomy" id="560253"/>
    <lineage>
        <taxon>Eukaryota</taxon>
        <taxon>Fungi</taxon>
        <taxon>Dikarya</taxon>
        <taxon>Ascomycota</taxon>
        <taxon>Pezizomycotina</taxon>
        <taxon>Lecanoromycetes</taxon>
        <taxon>OSLEUM clade</taxon>
        <taxon>Lecanoromycetidae</taxon>
        <taxon>Lecanorales</taxon>
        <taxon>Lecanorineae</taxon>
        <taxon>Parmeliaceae</taxon>
        <taxon>Letharia</taxon>
    </lineage>
</organism>
<comment type="caution">
    <text evidence="2">The sequence shown here is derived from an EMBL/GenBank/DDBJ whole genome shotgun (WGS) entry which is preliminary data.</text>
</comment>
<evidence type="ECO:0000256" key="1">
    <source>
        <dbReference type="SAM" id="MobiDB-lite"/>
    </source>
</evidence>
<keyword evidence="3" id="KW-1185">Reference proteome</keyword>
<dbReference type="Proteomes" id="UP000593566">
    <property type="component" value="Unassembled WGS sequence"/>
</dbReference>
<sequence length="597" mass="64888">MPTLYGKKTTVQLSVSDLRRATTPNPRTQQSPTTSASIRDIAQQFARDSIDGTLSETPLYTEEGSHVRFLGNNKDMLFYMVHAGKNFFDLTTTEQRNTRPARVPLVRKKSAGTTVVLDGEKIGVGTSKDAGIEPNRKYKPPFIPHALCLTVFLSNKSFEGSKDKATAITEINDVKIDVYFNGAPCGSHYVPRRYSGEAHTMTEHIVRFTGHRIGRLIEKPWVIVPSGQNPDGGLREYRRGKVAYAGAQQRWNEISDALMSEADEIGQDENGERPIIGEYLESLAQLSMPKEIEEMQKAGSPKFGILDAVITWGKGNKDGPETAYIINPTPIRHEGFTTTNLDQSVDHSPVQSIATTRDRTYTAPQSRSEALGNAKSIDDYSKTSPLSVAPSPVPTPSNKTNPVPSSPPNVRLLPALPLEKAVKRSRGHYYDIITTKQTLSEQIDSIATAIINDHKAGCNPTIPTNARTTQTSFASTAGSSPLSSAPMTRDHTPAQRKIVKLKLPSPTSPATKSDKMTTRRVQDGKADTPAPGSRRRDRVPTQLNADALDRDFQTPALSVDCATTYASSGTVRNVGAARAGVFTEGGVVMGARFVVGG</sequence>
<gene>
    <name evidence="2" type="ORF">HO133_009118</name>
</gene>
<dbReference type="GeneID" id="59337513"/>